<keyword evidence="5" id="KW-1003">Cell membrane</keyword>
<comment type="function">
    <text evidence="1 12">Part of the ABC transporter complex MalEFGK involved in maltose/maltodextrin import. Probably responsible for the translocation of the substrate across the membrane.</text>
</comment>
<dbReference type="Gene3D" id="1.10.3720.10">
    <property type="entry name" value="MetI-like"/>
    <property type="match status" value="1"/>
</dbReference>
<feature type="transmembrane region" description="Helical" evidence="11">
    <location>
        <begin position="311"/>
        <end position="333"/>
    </location>
</feature>
<dbReference type="InterPro" id="IPR035906">
    <property type="entry name" value="MetI-like_sf"/>
</dbReference>
<evidence type="ECO:0000256" key="6">
    <source>
        <dbReference type="ARBA" id="ARBA00022519"/>
    </source>
</evidence>
<feature type="transmembrane region" description="Helical" evidence="11">
    <location>
        <begin position="476"/>
        <end position="498"/>
    </location>
</feature>
<feature type="transmembrane region" description="Helical" evidence="11">
    <location>
        <begin position="44"/>
        <end position="63"/>
    </location>
</feature>
<keyword evidence="7 12" id="KW-0762">Sugar transport</keyword>
<dbReference type="InterPro" id="IPR047103">
    <property type="entry name" value="MalF_P2_sf"/>
</dbReference>
<accession>Q2CC96</accession>
<feature type="domain" description="ABC transmembrane type-1" evidence="13">
    <location>
        <begin position="274"/>
        <end position="497"/>
    </location>
</feature>
<feature type="transmembrane region" description="Helical" evidence="11">
    <location>
        <begin position="273"/>
        <end position="299"/>
    </location>
</feature>
<dbReference type="Pfam" id="PF14785">
    <property type="entry name" value="MalF_P2"/>
    <property type="match status" value="1"/>
</dbReference>
<sequence length="511" mass="55691">MTALDQAHDGGRSAAQWPRLALTGLVTLALLWGAFHLYQLQQPLFGLILLALACGIAVVFGSNRFYGARFIFPGVAAVLIFIAFPVIYTIWIGFTNYSSFNLLSKPRTVEVLLSRGTVDPDTEEPFAVAPEGDLYRVWLPESGLLSEPLALDGSEENAALAPADAPAALLERRDAIALRSGLGAATLTAPDGTVLMNAGLRTFASVQPDYELLDPDTLRRTSDGALLTANPRTGFFETEAGERVPPGWRVTVGWQNFERILTNEGIRGPMVSIFVWTVLFAGGTVVFAFGLGLLLAVILQWEHLRFKAVYRVLLILPYAVPAFISILVFRGIFNQNFGELNLILEALFGLRPHWFTDATLARVMILIVNVWLGYPYMMLLAMGFLQAVPADHKKAAALEGASSVRTFFSITLPQILPPFLPLLIAAFAFNFNNLMLILLLTRGQPDIPGTAIPAGKTDILASFTYRLAFNDSSQQFGLAGAITLIIFVIVGAVSYANFVAMRRAAARRAPQ</sequence>
<dbReference type="HOGENOM" id="CLU_016047_20_0_5"/>
<reference evidence="14 15" key="1">
    <citation type="journal article" date="2010" name="J. Bacteriol.">
        <title>Genome sequences of Oceanicola granulosus HTCC2516(T) and Oceanicola batsensis HTCC2597(TDelta).</title>
        <authorList>
            <person name="Thrash J.C."/>
            <person name="Cho J.C."/>
            <person name="Vergin K.L."/>
            <person name="Giovannoni S.J."/>
        </authorList>
    </citation>
    <scope>NUCLEOTIDE SEQUENCE [LARGE SCALE GENOMIC DNA]</scope>
    <source>
        <strain evidence="15">ATCC BAA-861 / DSM 15982 / KCTC 12143 / HTCC2516</strain>
    </source>
</reference>
<keyword evidence="10 11" id="KW-0472">Membrane</keyword>
<evidence type="ECO:0000256" key="10">
    <source>
        <dbReference type="ARBA" id="ARBA00023136"/>
    </source>
</evidence>
<comment type="subcellular location">
    <subcellularLocation>
        <location evidence="2 12">Cell inner membrane</location>
        <topology evidence="2 12">Multi-pass membrane protein</topology>
    </subcellularLocation>
    <subcellularLocation>
        <location evidence="11">Cell membrane</location>
        <topology evidence="11">Multi-pass membrane protein</topology>
    </subcellularLocation>
</comment>
<dbReference type="eggNOG" id="COG1175">
    <property type="taxonomic scope" value="Bacteria"/>
</dbReference>
<dbReference type="InterPro" id="IPR029345">
    <property type="entry name" value="MalF_P2"/>
</dbReference>
<keyword evidence="15" id="KW-1185">Reference proteome</keyword>
<feature type="transmembrane region" description="Helical" evidence="11">
    <location>
        <begin position="70"/>
        <end position="94"/>
    </location>
</feature>
<evidence type="ECO:0000256" key="7">
    <source>
        <dbReference type="ARBA" id="ARBA00022597"/>
    </source>
</evidence>
<dbReference type="PANTHER" id="PTHR47314">
    <property type="entry name" value="MALTOSE/MALTODEXTRIN TRANSPORT SYSTEM PERMEASE PROTEIN MALF"/>
    <property type="match status" value="1"/>
</dbReference>
<evidence type="ECO:0000256" key="11">
    <source>
        <dbReference type="RuleBase" id="RU363032"/>
    </source>
</evidence>
<protein>
    <recommendedName>
        <fullName evidence="12">Maltose/maltodextrin transport system permease protein</fullName>
    </recommendedName>
</protein>
<dbReference type="GO" id="GO:0042956">
    <property type="term" value="P:maltodextrin transmembrane transport"/>
    <property type="evidence" value="ECO:0007669"/>
    <property type="project" value="TreeGrafter"/>
</dbReference>
<dbReference type="STRING" id="314256.OG2516_14598"/>
<dbReference type="Pfam" id="PF00528">
    <property type="entry name" value="BPD_transp_1"/>
    <property type="match status" value="1"/>
</dbReference>
<dbReference type="Gene3D" id="3.10.650.10">
    <property type="entry name" value="MalF N-terminal region-like"/>
    <property type="match status" value="1"/>
</dbReference>
<evidence type="ECO:0000256" key="1">
    <source>
        <dbReference type="ARBA" id="ARBA00002264"/>
    </source>
</evidence>
<evidence type="ECO:0000256" key="5">
    <source>
        <dbReference type="ARBA" id="ARBA00022475"/>
    </source>
</evidence>
<evidence type="ECO:0000313" key="14">
    <source>
        <dbReference type="EMBL" id="EAR50264.1"/>
    </source>
</evidence>
<feature type="transmembrane region" description="Helical" evidence="11">
    <location>
        <begin position="20"/>
        <end position="38"/>
    </location>
</feature>
<evidence type="ECO:0000256" key="12">
    <source>
        <dbReference type="RuleBase" id="RU367050"/>
    </source>
</evidence>
<organism evidence="14 15">
    <name type="scientific">Oceanicola granulosus (strain ATCC BAA-861 / DSM 15982 / KCTC 12143 / HTCC2516)</name>
    <dbReference type="NCBI Taxonomy" id="314256"/>
    <lineage>
        <taxon>Bacteria</taxon>
        <taxon>Pseudomonadati</taxon>
        <taxon>Pseudomonadota</taxon>
        <taxon>Alphaproteobacteria</taxon>
        <taxon>Rhodobacterales</taxon>
        <taxon>Roseobacteraceae</taxon>
        <taxon>Oceanicola</taxon>
    </lineage>
</organism>
<keyword evidence="9 11" id="KW-1133">Transmembrane helix</keyword>
<dbReference type="SUPFAM" id="SSF160964">
    <property type="entry name" value="MalF N-terminal region-like"/>
    <property type="match status" value="1"/>
</dbReference>
<dbReference type="RefSeq" id="WP_007256467.1">
    <property type="nucleotide sequence ID" value="NZ_CH724108.1"/>
</dbReference>
<dbReference type="GO" id="GO:0015423">
    <property type="term" value="F:ABC-type maltose transporter activity"/>
    <property type="evidence" value="ECO:0007669"/>
    <property type="project" value="TreeGrafter"/>
</dbReference>
<dbReference type="GO" id="GO:1990060">
    <property type="term" value="C:maltose transport complex"/>
    <property type="evidence" value="ECO:0007669"/>
    <property type="project" value="TreeGrafter"/>
</dbReference>
<comment type="similarity">
    <text evidence="3 12">Belongs to the binding-protein-dependent transport system permease family. MalFG subfamily.</text>
</comment>
<dbReference type="EMBL" id="AAOT01000032">
    <property type="protein sequence ID" value="EAR50264.1"/>
    <property type="molecule type" value="Genomic_DNA"/>
</dbReference>
<dbReference type="AlphaFoldDB" id="Q2CC96"/>
<dbReference type="InterPro" id="IPR000515">
    <property type="entry name" value="MetI-like"/>
</dbReference>
<comment type="caution">
    <text evidence="14">The sequence shown here is derived from an EMBL/GenBank/DDBJ whole genome shotgun (WGS) entry which is preliminary data.</text>
</comment>
<dbReference type="Gene3D" id="1.20.58.370">
    <property type="entry name" value="MalF N-terminal region-like"/>
    <property type="match status" value="1"/>
</dbReference>
<dbReference type="PROSITE" id="PS50928">
    <property type="entry name" value="ABC_TM1"/>
    <property type="match status" value="1"/>
</dbReference>
<dbReference type="Proteomes" id="UP000003635">
    <property type="component" value="Unassembled WGS sequence"/>
</dbReference>
<evidence type="ECO:0000256" key="4">
    <source>
        <dbReference type="ARBA" id="ARBA00022448"/>
    </source>
</evidence>
<name>Q2CC96_OCEGH</name>
<evidence type="ECO:0000256" key="3">
    <source>
        <dbReference type="ARBA" id="ARBA00009047"/>
    </source>
</evidence>
<dbReference type="NCBIfam" id="NF008232">
    <property type="entry name" value="PRK10999.1"/>
    <property type="match status" value="1"/>
</dbReference>
<dbReference type="InterPro" id="IPR035277">
    <property type="entry name" value="MalF_N"/>
</dbReference>
<keyword evidence="4 11" id="KW-0813">Transport</keyword>
<gene>
    <name evidence="14" type="ORF">OG2516_14598</name>
</gene>
<evidence type="ECO:0000259" key="13">
    <source>
        <dbReference type="PROSITE" id="PS50928"/>
    </source>
</evidence>
<dbReference type="CDD" id="cd06261">
    <property type="entry name" value="TM_PBP2"/>
    <property type="match status" value="1"/>
</dbReference>
<dbReference type="Gene3D" id="2.40.430.10">
    <property type="entry name" value="D-maltodextrin-binding protein, MBP"/>
    <property type="match status" value="1"/>
</dbReference>
<keyword evidence="8 11" id="KW-0812">Transmembrane</keyword>
<comment type="subunit">
    <text evidence="12">The complex is composed of two ATP-binding proteins (MalK), two transmembrane proteins (MalG and MalF) and a solute-binding protein (MalE).</text>
</comment>
<dbReference type="SUPFAM" id="SSF161098">
    <property type="entry name" value="MetI-like"/>
    <property type="match status" value="1"/>
</dbReference>
<dbReference type="PANTHER" id="PTHR47314:SF1">
    <property type="entry name" value="MALTOSE_MALTODEXTRIN TRANSPORT SYSTEM PERMEASE PROTEIN MALF"/>
    <property type="match status" value="1"/>
</dbReference>
<proteinExistence type="inferred from homology"/>
<evidence type="ECO:0000256" key="8">
    <source>
        <dbReference type="ARBA" id="ARBA00022692"/>
    </source>
</evidence>
<feature type="transmembrane region" description="Helical" evidence="11">
    <location>
        <begin position="353"/>
        <end position="374"/>
    </location>
</feature>
<dbReference type="OrthoDB" id="9785347at2"/>
<evidence type="ECO:0000313" key="15">
    <source>
        <dbReference type="Proteomes" id="UP000003635"/>
    </source>
</evidence>
<evidence type="ECO:0000256" key="9">
    <source>
        <dbReference type="ARBA" id="ARBA00022989"/>
    </source>
</evidence>
<keyword evidence="6 12" id="KW-0997">Cell inner membrane</keyword>
<evidence type="ECO:0000256" key="2">
    <source>
        <dbReference type="ARBA" id="ARBA00004429"/>
    </source>
</evidence>